<sequence>MVLPVKLYSAPLVGPAGNAGIVALVLAEKQIPFEDIPLDFKVKEHKQPKHLARHPFGLVPVVDDNGFVLYEMRAICRYLAEKYPEKGPRLLPGPSIEERAIFEQAASVEVSNFQVPVAQIFRATIRRGFAGLPIDCAELEAGIMNLVERLEVYEQILSHQRYIAGNELTIVDLFHLSPMDALVTKGIVGDAMTCEARPNVARWWKEISTRPEWVKLRAEGIRSCPWAG</sequence>
<gene>
    <name evidence="7" type="ORF">MCHLO_11856</name>
</gene>
<accession>A0ABQ0LVC0</accession>
<dbReference type="PROSITE" id="PS50405">
    <property type="entry name" value="GST_CTER"/>
    <property type="match status" value="1"/>
</dbReference>
<evidence type="ECO:0000259" key="5">
    <source>
        <dbReference type="PROSITE" id="PS50404"/>
    </source>
</evidence>
<evidence type="ECO:0000259" key="6">
    <source>
        <dbReference type="PROSITE" id="PS50405"/>
    </source>
</evidence>
<evidence type="ECO:0000256" key="2">
    <source>
        <dbReference type="ARBA" id="ARBA00022679"/>
    </source>
</evidence>
<protein>
    <recommendedName>
        <fullName evidence="1">glutathione transferase</fullName>
        <ecNumber evidence="1">2.5.1.18</ecNumber>
    </recommendedName>
</protein>
<dbReference type="SUPFAM" id="SSF47616">
    <property type="entry name" value="GST C-terminal domain-like"/>
    <property type="match status" value="1"/>
</dbReference>
<dbReference type="InterPro" id="IPR004046">
    <property type="entry name" value="GST_C"/>
</dbReference>
<dbReference type="Pfam" id="PF00043">
    <property type="entry name" value="GST_C"/>
    <property type="match status" value="1"/>
</dbReference>
<comment type="catalytic activity">
    <reaction evidence="3">
        <text>RX + glutathione = an S-substituted glutathione + a halide anion + H(+)</text>
        <dbReference type="Rhea" id="RHEA:16437"/>
        <dbReference type="ChEBI" id="CHEBI:15378"/>
        <dbReference type="ChEBI" id="CHEBI:16042"/>
        <dbReference type="ChEBI" id="CHEBI:17792"/>
        <dbReference type="ChEBI" id="CHEBI:57925"/>
        <dbReference type="ChEBI" id="CHEBI:90779"/>
        <dbReference type="EC" id="2.5.1.18"/>
    </reaction>
</comment>
<dbReference type="PROSITE" id="PS50404">
    <property type="entry name" value="GST_NTER"/>
    <property type="match status" value="1"/>
</dbReference>
<proteinExistence type="inferred from homology"/>
<evidence type="ECO:0000256" key="1">
    <source>
        <dbReference type="ARBA" id="ARBA00012452"/>
    </source>
</evidence>
<dbReference type="SFLD" id="SFLDG00358">
    <property type="entry name" value="Main_(cytGST)"/>
    <property type="match status" value="1"/>
</dbReference>
<keyword evidence="8" id="KW-1185">Reference proteome</keyword>
<dbReference type="InterPro" id="IPR036249">
    <property type="entry name" value="Thioredoxin-like_sf"/>
</dbReference>
<dbReference type="InterPro" id="IPR004045">
    <property type="entry name" value="Glutathione_S-Trfase_N"/>
</dbReference>
<dbReference type="SFLD" id="SFLDS00019">
    <property type="entry name" value="Glutathione_Transferase_(cytos"/>
    <property type="match status" value="1"/>
</dbReference>
<comment type="similarity">
    <text evidence="4">Belongs to the GST superfamily.</text>
</comment>
<dbReference type="SUPFAM" id="SSF52833">
    <property type="entry name" value="Thioredoxin-like"/>
    <property type="match status" value="1"/>
</dbReference>
<dbReference type="InterPro" id="IPR040079">
    <property type="entry name" value="Glutathione_S-Trfase"/>
</dbReference>
<dbReference type="PANTHER" id="PTHR43900">
    <property type="entry name" value="GLUTATHIONE S-TRANSFERASE RHO"/>
    <property type="match status" value="1"/>
</dbReference>
<reference evidence="7" key="1">
    <citation type="submission" date="2014-09" db="EMBL/GenBank/DDBJ databases">
        <title>Genome sequence of the luminous mushroom Mycena chlorophos for searching fungal bioluminescence genes.</title>
        <authorList>
            <person name="Tanaka Y."/>
            <person name="Kasuga D."/>
            <person name="Oba Y."/>
            <person name="Hase S."/>
            <person name="Sato K."/>
            <person name="Oba Y."/>
            <person name="Sakakibara Y."/>
        </authorList>
    </citation>
    <scope>NUCLEOTIDE SEQUENCE</scope>
</reference>
<evidence type="ECO:0000256" key="3">
    <source>
        <dbReference type="ARBA" id="ARBA00047960"/>
    </source>
</evidence>
<evidence type="ECO:0000313" key="7">
    <source>
        <dbReference type="EMBL" id="GAT55048.1"/>
    </source>
</evidence>
<dbReference type="Pfam" id="PF02798">
    <property type="entry name" value="GST_N"/>
    <property type="match status" value="1"/>
</dbReference>
<dbReference type="PANTHER" id="PTHR43900:SF3">
    <property type="entry name" value="GLUTATHIONE S-TRANSFERASE RHO"/>
    <property type="match status" value="1"/>
</dbReference>
<dbReference type="EC" id="2.5.1.18" evidence="1"/>
<keyword evidence="2" id="KW-0808">Transferase</keyword>
<feature type="domain" description="GST N-terminal" evidence="5">
    <location>
        <begin position="6"/>
        <end position="87"/>
    </location>
</feature>
<dbReference type="InterPro" id="IPR036282">
    <property type="entry name" value="Glutathione-S-Trfase_C_sf"/>
</dbReference>
<evidence type="ECO:0000313" key="8">
    <source>
        <dbReference type="Proteomes" id="UP000815677"/>
    </source>
</evidence>
<name>A0ABQ0LVC0_MYCCL</name>
<dbReference type="Gene3D" id="1.20.1050.10">
    <property type="match status" value="1"/>
</dbReference>
<organism evidence="7 8">
    <name type="scientific">Mycena chlorophos</name>
    <name type="common">Agaric fungus</name>
    <name type="synonym">Agaricus chlorophos</name>
    <dbReference type="NCBI Taxonomy" id="658473"/>
    <lineage>
        <taxon>Eukaryota</taxon>
        <taxon>Fungi</taxon>
        <taxon>Dikarya</taxon>
        <taxon>Basidiomycota</taxon>
        <taxon>Agaricomycotina</taxon>
        <taxon>Agaricomycetes</taxon>
        <taxon>Agaricomycetidae</taxon>
        <taxon>Agaricales</taxon>
        <taxon>Marasmiineae</taxon>
        <taxon>Mycenaceae</taxon>
        <taxon>Mycena</taxon>
    </lineage>
</organism>
<dbReference type="InterPro" id="IPR010987">
    <property type="entry name" value="Glutathione-S-Trfase_C-like"/>
</dbReference>
<evidence type="ECO:0000256" key="4">
    <source>
        <dbReference type="RuleBase" id="RU003494"/>
    </source>
</evidence>
<dbReference type="Gene3D" id="3.40.30.10">
    <property type="entry name" value="Glutaredoxin"/>
    <property type="match status" value="1"/>
</dbReference>
<dbReference type="EMBL" id="DF848880">
    <property type="protein sequence ID" value="GAT55048.1"/>
    <property type="molecule type" value="Genomic_DNA"/>
</dbReference>
<dbReference type="Proteomes" id="UP000815677">
    <property type="component" value="Unassembled WGS sequence"/>
</dbReference>
<feature type="domain" description="GST C-terminal" evidence="6">
    <location>
        <begin position="95"/>
        <end position="228"/>
    </location>
</feature>